<keyword evidence="7" id="KW-0812">Transmembrane</keyword>
<keyword evidence="5" id="KW-0902">Two-component regulatory system</keyword>
<gene>
    <name evidence="9" type="ORF">JF539_25675</name>
</gene>
<keyword evidence="4" id="KW-0418">Kinase</keyword>
<evidence type="ECO:0000256" key="4">
    <source>
        <dbReference type="ARBA" id="ARBA00022777"/>
    </source>
</evidence>
<dbReference type="GO" id="GO:0016020">
    <property type="term" value="C:membrane"/>
    <property type="evidence" value="ECO:0007669"/>
    <property type="project" value="UniProtKB-SubCell"/>
</dbReference>
<feature type="coiled-coil region" evidence="6">
    <location>
        <begin position="218"/>
        <end position="245"/>
    </location>
</feature>
<dbReference type="SUPFAM" id="SSF55874">
    <property type="entry name" value="ATPase domain of HSP90 chaperone/DNA topoisomerase II/histidine kinase"/>
    <property type="match status" value="1"/>
</dbReference>
<protein>
    <recommendedName>
        <fullName evidence="8">HAMP domain-containing protein</fullName>
    </recommendedName>
</protein>
<dbReference type="InterPro" id="IPR003660">
    <property type="entry name" value="HAMP_dom"/>
</dbReference>
<evidence type="ECO:0000256" key="1">
    <source>
        <dbReference type="ARBA" id="ARBA00004370"/>
    </source>
</evidence>
<comment type="caution">
    <text evidence="9">The sequence shown here is derived from an EMBL/GenBank/DDBJ whole genome shotgun (WGS) entry which is preliminary data.</text>
</comment>
<name>A0A939EIE3_9HYPH</name>
<reference evidence="9" key="1">
    <citation type="submission" date="2020-12" db="EMBL/GenBank/DDBJ databases">
        <title>Oil enriched cultivation method for isolating marine PHA-producing bacteria.</title>
        <authorList>
            <person name="Zheng W."/>
            <person name="Yu S."/>
            <person name="Huang Y."/>
        </authorList>
    </citation>
    <scope>NUCLEOTIDE SEQUENCE</scope>
    <source>
        <strain evidence="9">SY-2-12</strain>
    </source>
</reference>
<dbReference type="CDD" id="cd16917">
    <property type="entry name" value="HATPase_UhpB-NarQ-NarX-like"/>
    <property type="match status" value="1"/>
</dbReference>
<proteinExistence type="predicted"/>
<dbReference type="EMBL" id="JAEKJZ010000008">
    <property type="protein sequence ID" value="MBN9673771.1"/>
    <property type="molecule type" value="Genomic_DNA"/>
</dbReference>
<dbReference type="InterPro" id="IPR036890">
    <property type="entry name" value="HATPase_C_sf"/>
</dbReference>
<dbReference type="GO" id="GO:0046983">
    <property type="term" value="F:protein dimerization activity"/>
    <property type="evidence" value="ECO:0007669"/>
    <property type="project" value="InterPro"/>
</dbReference>
<dbReference type="Pfam" id="PF02518">
    <property type="entry name" value="HATPase_c"/>
    <property type="match status" value="1"/>
</dbReference>
<dbReference type="PROSITE" id="PS50885">
    <property type="entry name" value="HAMP"/>
    <property type="match status" value="1"/>
</dbReference>
<keyword evidence="2" id="KW-0597">Phosphoprotein</keyword>
<dbReference type="Pfam" id="PF16448">
    <property type="entry name" value="LapD_MoxY_N"/>
    <property type="match status" value="1"/>
</dbReference>
<evidence type="ECO:0000259" key="8">
    <source>
        <dbReference type="PROSITE" id="PS50885"/>
    </source>
</evidence>
<dbReference type="InterPro" id="IPR003594">
    <property type="entry name" value="HATPase_dom"/>
</dbReference>
<evidence type="ECO:0000313" key="9">
    <source>
        <dbReference type="EMBL" id="MBN9673771.1"/>
    </source>
</evidence>
<feature type="domain" description="HAMP" evidence="8">
    <location>
        <begin position="178"/>
        <end position="230"/>
    </location>
</feature>
<dbReference type="SMART" id="SM00387">
    <property type="entry name" value="HATPase_c"/>
    <property type="match status" value="1"/>
</dbReference>
<evidence type="ECO:0000256" key="5">
    <source>
        <dbReference type="ARBA" id="ARBA00023012"/>
    </source>
</evidence>
<dbReference type="AlphaFoldDB" id="A0A939EIE3"/>
<accession>A0A939EIE3</accession>
<dbReference type="InterPro" id="IPR050482">
    <property type="entry name" value="Sensor_HK_TwoCompSys"/>
</dbReference>
<feature type="transmembrane region" description="Helical" evidence="7">
    <location>
        <begin position="157"/>
        <end position="177"/>
    </location>
</feature>
<keyword evidence="7" id="KW-1133">Transmembrane helix</keyword>
<evidence type="ECO:0000256" key="7">
    <source>
        <dbReference type="SAM" id="Phobius"/>
    </source>
</evidence>
<evidence type="ECO:0000256" key="6">
    <source>
        <dbReference type="SAM" id="Coils"/>
    </source>
</evidence>
<dbReference type="InterPro" id="IPR032244">
    <property type="entry name" value="LapD_MoxY_N"/>
</dbReference>
<keyword evidence="3" id="KW-0808">Transferase</keyword>
<dbReference type="Pfam" id="PF07730">
    <property type="entry name" value="HisKA_3"/>
    <property type="match status" value="1"/>
</dbReference>
<dbReference type="PANTHER" id="PTHR24421:SF58">
    <property type="entry name" value="SIGNAL TRANSDUCTION HISTIDINE-PROTEIN KINASE_PHOSPHATASE UHPB"/>
    <property type="match status" value="1"/>
</dbReference>
<organism evidence="9 10">
    <name type="scientific">Roseibium aggregatum</name>
    <dbReference type="NCBI Taxonomy" id="187304"/>
    <lineage>
        <taxon>Bacteria</taxon>
        <taxon>Pseudomonadati</taxon>
        <taxon>Pseudomonadota</taxon>
        <taxon>Alphaproteobacteria</taxon>
        <taxon>Hyphomicrobiales</taxon>
        <taxon>Stappiaceae</taxon>
        <taxon>Roseibium</taxon>
    </lineage>
</organism>
<comment type="subcellular location">
    <subcellularLocation>
        <location evidence="1">Membrane</location>
    </subcellularLocation>
</comment>
<dbReference type="GO" id="GO:0000155">
    <property type="term" value="F:phosphorelay sensor kinase activity"/>
    <property type="evidence" value="ECO:0007669"/>
    <property type="project" value="InterPro"/>
</dbReference>
<evidence type="ECO:0000256" key="2">
    <source>
        <dbReference type="ARBA" id="ARBA00022553"/>
    </source>
</evidence>
<dbReference type="Proteomes" id="UP000664096">
    <property type="component" value="Unassembled WGS sequence"/>
</dbReference>
<dbReference type="Gene3D" id="3.30.565.10">
    <property type="entry name" value="Histidine kinase-like ATPase, C-terminal domain"/>
    <property type="match status" value="1"/>
</dbReference>
<keyword evidence="7" id="KW-0472">Membrane</keyword>
<dbReference type="Gene3D" id="1.20.5.1930">
    <property type="match status" value="1"/>
</dbReference>
<dbReference type="RefSeq" id="WP_207143992.1">
    <property type="nucleotide sequence ID" value="NZ_JAEKJZ010000008.1"/>
</dbReference>
<evidence type="ECO:0000313" key="10">
    <source>
        <dbReference type="Proteomes" id="UP000664096"/>
    </source>
</evidence>
<dbReference type="InterPro" id="IPR011712">
    <property type="entry name" value="Sig_transdc_His_kin_sub3_dim/P"/>
</dbReference>
<evidence type="ECO:0000256" key="3">
    <source>
        <dbReference type="ARBA" id="ARBA00022679"/>
    </source>
</evidence>
<sequence length="460" mass="49611">MFARMHLQNQVVLSLCLVHMVALTLTTALLVTNARDAVELEIRSGAKSARALVLSSLGYALQQSSPSNVLPSLAETLVKPRHVEIALVDARRGVLPLRDMDKAEAPDAAPAWFARLVTPGLRETRIPVEANGTLHGYVSLTTAPGDEIAEVWHDVSGIFWIVAGTALVSALTMVALIRRTLRPLDMMRLALAKLGGGHQSVRLGHSACADLVPIFQGFDDLSEALETAEADRARLNRRIVELGDAERRTIAMELHDEFGPCLFGLKVKASAIARTAARNDDPDLGQDAAAIQSIVAQIQASNSRLLTTLRPMTIGQLPLVDALADLFQAFRKTHPAVGWRVDLPDALPETQEIVDLTVYRFFQEGVTNALRHGSPTQILVSLGQKTSGTGTILVLQVEDDGSGMSDNTSEGRGLTAMRDRINAVGGKLIIEKTESGGTRLLSRVPLLLSSDTREDLQEAS</sequence>
<keyword evidence="6" id="KW-0175">Coiled coil</keyword>
<dbReference type="PANTHER" id="PTHR24421">
    <property type="entry name" value="NITRATE/NITRITE SENSOR PROTEIN NARX-RELATED"/>
    <property type="match status" value="1"/>
</dbReference>